<evidence type="ECO:0000313" key="1">
    <source>
        <dbReference type="EMBL" id="SVE09172.1"/>
    </source>
</evidence>
<feature type="non-terminal residue" evidence="1">
    <location>
        <position position="25"/>
    </location>
</feature>
<dbReference type="EMBL" id="UINC01193514">
    <property type="protein sequence ID" value="SVE09172.1"/>
    <property type="molecule type" value="Genomic_DNA"/>
</dbReference>
<gene>
    <name evidence="1" type="ORF">METZ01_LOCUS462026</name>
</gene>
<organism evidence="1">
    <name type="scientific">marine metagenome</name>
    <dbReference type="NCBI Taxonomy" id="408172"/>
    <lineage>
        <taxon>unclassified sequences</taxon>
        <taxon>metagenomes</taxon>
        <taxon>ecological metagenomes</taxon>
    </lineage>
</organism>
<name>A0A383AN66_9ZZZZ</name>
<dbReference type="AlphaFoldDB" id="A0A383AN66"/>
<proteinExistence type="predicted"/>
<accession>A0A383AN66</accession>
<protein>
    <submittedName>
        <fullName evidence="1">Uncharacterized protein</fullName>
    </submittedName>
</protein>
<reference evidence="1" key="1">
    <citation type="submission" date="2018-05" db="EMBL/GenBank/DDBJ databases">
        <authorList>
            <person name="Lanie J.A."/>
            <person name="Ng W.-L."/>
            <person name="Kazmierczak K.M."/>
            <person name="Andrzejewski T.M."/>
            <person name="Davidsen T.M."/>
            <person name="Wayne K.J."/>
            <person name="Tettelin H."/>
            <person name="Glass J.I."/>
            <person name="Rusch D."/>
            <person name="Podicherti R."/>
            <person name="Tsui H.-C.T."/>
            <person name="Winkler M.E."/>
        </authorList>
    </citation>
    <scope>NUCLEOTIDE SEQUENCE</scope>
</reference>
<sequence>MVKQKMIIEFSKRFMVPWARFELTT</sequence>